<dbReference type="InterPro" id="IPR006896">
    <property type="entry name" value="Sec23/24_trunk_dom"/>
</dbReference>
<comment type="similarity">
    <text evidence="1">Belongs to the SEC23/SEC24 family. SEC24 subfamily.</text>
</comment>
<dbReference type="InterPro" id="IPR036465">
    <property type="entry name" value="vWFA_dom_sf"/>
</dbReference>
<comment type="caution">
    <text evidence="9">The sequence shown here is derived from an EMBL/GenBank/DDBJ whole genome shotgun (WGS) entry which is preliminary data.</text>
</comment>
<name>A0ABP1G0B0_9CHLO</name>
<feature type="compositionally biased region" description="Low complexity" evidence="4">
    <location>
        <begin position="143"/>
        <end position="154"/>
    </location>
</feature>
<dbReference type="SUPFAM" id="SSF53300">
    <property type="entry name" value="vWA-like"/>
    <property type="match status" value="1"/>
</dbReference>
<feature type="domain" description="Sec23/Sec24 helical" evidence="7">
    <location>
        <begin position="833"/>
        <end position="932"/>
    </location>
</feature>
<feature type="region of interest" description="Disordered" evidence="4">
    <location>
        <begin position="1"/>
        <end position="332"/>
    </location>
</feature>
<dbReference type="InterPro" id="IPR006900">
    <property type="entry name" value="Sec23/24_helical_dom"/>
</dbReference>
<feature type="compositionally biased region" description="Pro residues" evidence="4">
    <location>
        <begin position="188"/>
        <end position="201"/>
    </location>
</feature>
<dbReference type="Pfam" id="PF08033">
    <property type="entry name" value="Sec23_BS"/>
    <property type="match status" value="1"/>
</dbReference>
<dbReference type="SUPFAM" id="SSF82754">
    <property type="entry name" value="C-terminal, gelsolin-like domain of Sec23/24"/>
    <property type="match status" value="1"/>
</dbReference>
<reference evidence="9 10" key="1">
    <citation type="submission" date="2024-06" db="EMBL/GenBank/DDBJ databases">
        <authorList>
            <person name="Kraege A."/>
            <person name="Thomma B."/>
        </authorList>
    </citation>
    <scope>NUCLEOTIDE SEQUENCE [LARGE SCALE GENOMIC DNA]</scope>
</reference>
<dbReference type="Gene3D" id="3.40.50.410">
    <property type="entry name" value="von Willebrand factor, type A domain"/>
    <property type="match status" value="1"/>
</dbReference>
<dbReference type="PANTHER" id="PTHR13803:SF4">
    <property type="entry name" value="SECRETORY 24CD, ISOFORM C"/>
    <property type="match status" value="1"/>
</dbReference>
<dbReference type="Pfam" id="PF04810">
    <property type="entry name" value="zf-Sec23_Sec24"/>
    <property type="match status" value="1"/>
</dbReference>
<dbReference type="InterPro" id="IPR036175">
    <property type="entry name" value="Sec23/24_helical_dom_sf"/>
</dbReference>
<keyword evidence="2" id="KW-0813">Transport</keyword>
<dbReference type="Gene3D" id="1.20.120.730">
    <property type="entry name" value="Sec23/Sec24 helical domain"/>
    <property type="match status" value="1"/>
</dbReference>
<evidence type="ECO:0000259" key="7">
    <source>
        <dbReference type="Pfam" id="PF04815"/>
    </source>
</evidence>
<feature type="compositionally biased region" description="Low complexity" evidence="4">
    <location>
        <begin position="98"/>
        <end position="110"/>
    </location>
</feature>
<evidence type="ECO:0000259" key="5">
    <source>
        <dbReference type="Pfam" id="PF04810"/>
    </source>
</evidence>
<gene>
    <name evidence="9" type="primary">g5775</name>
    <name evidence="9" type="ORF">VP750_LOCUS4946</name>
</gene>
<dbReference type="EMBL" id="CAXHTA020000008">
    <property type="protein sequence ID" value="CAL5223287.1"/>
    <property type="molecule type" value="Genomic_DNA"/>
</dbReference>
<dbReference type="SUPFAM" id="SSF82919">
    <property type="entry name" value="Zn-finger domain of Sec23/24"/>
    <property type="match status" value="1"/>
</dbReference>
<dbReference type="SUPFAM" id="SSF81811">
    <property type="entry name" value="Helical domain of Sec23/24"/>
    <property type="match status" value="1"/>
</dbReference>
<evidence type="ECO:0000259" key="8">
    <source>
        <dbReference type="Pfam" id="PF08033"/>
    </source>
</evidence>
<evidence type="ECO:0000256" key="4">
    <source>
        <dbReference type="SAM" id="MobiDB-lite"/>
    </source>
</evidence>
<protein>
    <submittedName>
        <fullName evidence="9">G5775 protein</fullName>
    </submittedName>
</protein>
<dbReference type="InterPro" id="IPR050550">
    <property type="entry name" value="SEC23_SEC24_subfamily"/>
</dbReference>
<feature type="domain" description="Zinc finger Sec23/Sec24-type" evidence="5">
    <location>
        <begin position="419"/>
        <end position="457"/>
    </location>
</feature>
<evidence type="ECO:0000313" key="9">
    <source>
        <dbReference type="EMBL" id="CAL5223287.1"/>
    </source>
</evidence>
<dbReference type="InterPro" id="IPR036180">
    <property type="entry name" value="Gelsolin-like_dom_sf"/>
</dbReference>
<feature type="compositionally biased region" description="Basic and acidic residues" evidence="4">
    <location>
        <begin position="311"/>
        <end position="324"/>
    </location>
</feature>
<evidence type="ECO:0000259" key="6">
    <source>
        <dbReference type="Pfam" id="PF04811"/>
    </source>
</evidence>
<dbReference type="InterPro" id="IPR036174">
    <property type="entry name" value="Znf_Sec23_Sec24_sf"/>
</dbReference>
<keyword evidence="3" id="KW-0653">Protein transport</keyword>
<dbReference type="SUPFAM" id="SSF81995">
    <property type="entry name" value="beta-sandwich domain of Sec23/24"/>
    <property type="match status" value="1"/>
</dbReference>
<dbReference type="Gene3D" id="2.30.30.380">
    <property type="entry name" value="Zn-finger domain of Sec23/24"/>
    <property type="match status" value="1"/>
</dbReference>
<evidence type="ECO:0000313" key="10">
    <source>
        <dbReference type="Proteomes" id="UP001497392"/>
    </source>
</evidence>
<dbReference type="Gene3D" id="2.60.40.1670">
    <property type="entry name" value="beta-sandwich domain of Sec23/24"/>
    <property type="match status" value="1"/>
</dbReference>
<feature type="compositionally biased region" description="Low complexity" evidence="4">
    <location>
        <begin position="25"/>
        <end position="41"/>
    </location>
</feature>
<sequence>MQPSDQRQGGHGPQPGYGAQPGMYGQQRPAAGMPGQPGPAQTQSLPRPPMQPQLGGFRPSGQPSGSLQRPPAAALAGMTLSNGPPQGALPRPPGMGPPGQYGQLGPAAPQSNGALQPQPPSSGPSSHGSYAGPRPQPAGPPGGFQQPQARPGFGAPQQHSWPGFSMPRGPPVQRPSFPGSSAQRPLAPGQPGPGPMQPPGPGLANGHATASYGTPPPQSGQARPAFMPSPPSPQPTSIGFGGQPGQYGPPGQQMPAQRPMGPPPGMAPQFRGRPPAPGMPGGVPSFGAGPDSILPGGRAMTTPLGGGEYVQDNRRSPNRIEPHSMPRPGTDLGAPPVVFFTRDDNNQHAVPPPASSRYIVKDRGDCSPRCMRATLNAVPVTSDLWKLGAMPMAVVISPLALPDPMDDAIQVVDPGLEGPVRCSECKAYMNPHMIWLDAGRRFACAFCGSTTQTPHDYVENTGPDGRRRDADQRPELCCGSYEIVAGPQFQVRPPMMPTHVFLIDVSHTAILSGATAAACIAITSILDDLQGVERQHVGVVTFDSAIHFFRFNADMTGYQMLLVADGECPFAPAASSSLVVPLQAAADTVKSLLGQIPELFRASTAVDTCLGGAVDACIQLLKGGTGGKLQVFASVLPKVGKAPLVPRDQAASSTGDKDVQKVQEPATKAYRDMAADAAEFQVCIDLFITSQGYVDLATLRDLCHLTAGQLYHYQPFSAALDTDQLTNDLRWNVLRPQGWEAVGRLRMSTGLDIERYSGSFFRRTTSDMDFPALSADHSFAIQLRHDGSLSTGRPVLLQYALVYSTASGHRRIRVHTMALPAVDKLGNVFRCADLEASLSVLAVNMAAKIPNGTLAAAKEMAAKTMIDVLHSYRRNCSTQSSPGQLVLPEALKLAPLYHLCLQKCPAFRPDSLPDTRALWLHRLTSSSVARLMGLVHGTLLPLHDLLNAAAAGEPIGQGLDIIPTPCNGLTSEKLREEGIFLWMNGSEAILFFGQGVPPPLIHATIGQDTVDMRSNVEALRWPLGVPKLDTPPNRALQAVLDELRRHKGAYMFLRVARRGDVVESAFYSNLIEDKTSAGTSYVDFLVAVHRRIADLNK</sequence>
<dbReference type="Pfam" id="PF04815">
    <property type="entry name" value="Sec23_helical"/>
    <property type="match status" value="1"/>
</dbReference>
<feature type="domain" description="Sec23/Sec24 beta-sandwich" evidence="8">
    <location>
        <begin position="738"/>
        <end position="821"/>
    </location>
</feature>
<evidence type="ECO:0000256" key="2">
    <source>
        <dbReference type="ARBA" id="ARBA00022448"/>
    </source>
</evidence>
<dbReference type="Pfam" id="PF04811">
    <property type="entry name" value="Sec23_trunk"/>
    <property type="match status" value="1"/>
</dbReference>
<dbReference type="Proteomes" id="UP001497392">
    <property type="component" value="Unassembled WGS sequence"/>
</dbReference>
<feature type="compositionally biased region" description="Low complexity" evidence="4">
    <location>
        <begin position="123"/>
        <end position="133"/>
    </location>
</feature>
<accession>A0ABP1G0B0</accession>
<evidence type="ECO:0000256" key="3">
    <source>
        <dbReference type="ARBA" id="ARBA00022927"/>
    </source>
</evidence>
<feature type="domain" description="Sec23/Sec24 trunk" evidence="6">
    <location>
        <begin position="494"/>
        <end position="733"/>
    </location>
</feature>
<dbReference type="InterPro" id="IPR029006">
    <property type="entry name" value="ADF-H/Gelsolin-like_dom_sf"/>
</dbReference>
<organism evidence="9 10">
    <name type="scientific">Coccomyxa viridis</name>
    <dbReference type="NCBI Taxonomy" id="1274662"/>
    <lineage>
        <taxon>Eukaryota</taxon>
        <taxon>Viridiplantae</taxon>
        <taxon>Chlorophyta</taxon>
        <taxon>core chlorophytes</taxon>
        <taxon>Trebouxiophyceae</taxon>
        <taxon>Trebouxiophyceae incertae sedis</taxon>
        <taxon>Coccomyxaceae</taxon>
        <taxon>Coccomyxa</taxon>
    </lineage>
</organism>
<keyword evidence="10" id="KW-1185">Reference proteome</keyword>
<dbReference type="InterPro" id="IPR006895">
    <property type="entry name" value="Znf_Sec23_Sec24"/>
</dbReference>
<proteinExistence type="inferred from homology"/>
<evidence type="ECO:0000256" key="1">
    <source>
        <dbReference type="ARBA" id="ARBA00008334"/>
    </source>
</evidence>
<dbReference type="InterPro" id="IPR012990">
    <property type="entry name" value="Beta-sandwich_Sec23_24"/>
</dbReference>
<dbReference type="PANTHER" id="PTHR13803">
    <property type="entry name" value="SEC24-RELATED PROTEIN"/>
    <property type="match status" value="1"/>
</dbReference>
<dbReference type="Gene3D" id="3.40.20.10">
    <property type="entry name" value="Severin"/>
    <property type="match status" value="1"/>
</dbReference>